<dbReference type="InParanoid" id="A0A2K1JT43"/>
<dbReference type="EnsemblPlants" id="Pp3c11_1980V3.2">
    <property type="protein sequence ID" value="PAC:32957284.CDS.1"/>
    <property type="gene ID" value="Pp3c11_1980"/>
</dbReference>
<keyword evidence="3" id="KW-1185">Reference proteome</keyword>
<name>A0A2K1JT43_PHYPA</name>
<protein>
    <submittedName>
        <fullName evidence="1 2">Uncharacterized protein</fullName>
    </submittedName>
</protein>
<dbReference type="EMBL" id="ABEU02000011">
    <property type="protein sequence ID" value="PNR44699.1"/>
    <property type="molecule type" value="Genomic_DNA"/>
</dbReference>
<sequence length="76" mass="8239">MKGSHQQWCSGLGTTPLVILGHRNWWVLPFGEGMTAQASAERGLIQVRHSLECLLDSSVDRGVQLSIEVCGVASSF</sequence>
<dbReference type="Gramene" id="Pp3c11_1980V3.1">
    <property type="protein sequence ID" value="PAC:32957283.CDS.1"/>
    <property type="gene ID" value="Pp3c11_1980"/>
</dbReference>
<reference evidence="1 3" key="1">
    <citation type="journal article" date="2008" name="Science">
        <title>The Physcomitrella genome reveals evolutionary insights into the conquest of land by plants.</title>
        <authorList>
            <person name="Rensing S."/>
            <person name="Lang D."/>
            <person name="Zimmer A."/>
            <person name="Terry A."/>
            <person name="Salamov A."/>
            <person name="Shapiro H."/>
            <person name="Nishiyama T."/>
            <person name="Perroud P.-F."/>
            <person name="Lindquist E."/>
            <person name="Kamisugi Y."/>
            <person name="Tanahashi T."/>
            <person name="Sakakibara K."/>
            <person name="Fujita T."/>
            <person name="Oishi K."/>
            <person name="Shin-I T."/>
            <person name="Kuroki Y."/>
            <person name="Toyoda A."/>
            <person name="Suzuki Y."/>
            <person name="Hashimoto A."/>
            <person name="Yamaguchi K."/>
            <person name="Sugano A."/>
            <person name="Kohara Y."/>
            <person name="Fujiyama A."/>
            <person name="Anterola A."/>
            <person name="Aoki S."/>
            <person name="Ashton N."/>
            <person name="Barbazuk W.B."/>
            <person name="Barker E."/>
            <person name="Bennetzen J."/>
            <person name="Bezanilla M."/>
            <person name="Blankenship R."/>
            <person name="Cho S.H."/>
            <person name="Dutcher S."/>
            <person name="Estelle M."/>
            <person name="Fawcett J.A."/>
            <person name="Gundlach H."/>
            <person name="Hanada K."/>
            <person name="Heyl A."/>
            <person name="Hicks K.A."/>
            <person name="Hugh J."/>
            <person name="Lohr M."/>
            <person name="Mayer K."/>
            <person name="Melkozernov A."/>
            <person name="Murata T."/>
            <person name="Nelson D."/>
            <person name="Pils B."/>
            <person name="Prigge M."/>
            <person name="Reiss B."/>
            <person name="Renner T."/>
            <person name="Rombauts S."/>
            <person name="Rushton P."/>
            <person name="Sanderfoot A."/>
            <person name="Schween G."/>
            <person name="Shiu S.-H."/>
            <person name="Stueber K."/>
            <person name="Theodoulou F.L."/>
            <person name="Tu H."/>
            <person name="Van de Peer Y."/>
            <person name="Verrier P.J."/>
            <person name="Waters E."/>
            <person name="Wood A."/>
            <person name="Yang L."/>
            <person name="Cove D."/>
            <person name="Cuming A."/>
            <person name="Hasebe M."/>
            <person name="Lucas S."/>
            <person name="Mishler D.B."/>
            <person name="Reski R."/>
            <person name="Grigoriev I."/>
            <person name="Quatrano R.S."/>
            <person name="Boore J.L."/>
        </authorList>
    </citation>
    <scope>NUCLEOTIDE SEQUENCE [LARGE SCALE GENOMIC DNA]</scope>
    <source>
        <strain evidence="2 3">cv. Gransden 2004</strain>
    </source>
</reference>
<gene>
    <name evidence="1" type="ORF">PHYPA_014469</name>
</gene>
<organism evidence="1">
    <name type="scientific">Physcomitrium patens</name>
    <name type="common">Spreading-leaved earth moss</name>
    <name type="synonym">Physcomitrella patens</name>
    <dbReference type="NCBI Taxonomy" id="3218"/>
    <lineage>
        <taxon>Eukaryota</taxon>
        <taxon>Viridiplantae</taxon>
        <taxon>Streptophyta</taxon>
        <taxon>Embryophyta</taxon>
        <taxon>Bryophyta</taxon>
        <taxon>Bryophytina</taxon>
        <taxon>Bryopsida</taxon>
        <taxon>Funariidae</taxon>
        <taxon>Funariales</taxon>
        <taxon>Funariaceae</taxon>
        <taxon>Physcomitrium</taxon>
    </lineage>
</organism>
<dbReference type="EnsemblPlants" id="Pp3c11_1980V3.1">
    <property type="protein sequence ID" value="PAC:32957283.CDS.1"/>
    <property type="gene ID" value="Pp3c11_1980"/>
</dbReference>
<evidence type="ECO:0000313" key="1">
    <source>
        <dbReference type="EMBL" id="PNR44699.1"/>
    </source>
</evidence>
<accession>A0A2K1JT43</accession>
<evidence type="ECO:0000313" key="3">
    <source>
        <dbReference type="Proteomes" id="UP000006727"/>
    </source>
</evidence>
<proteinExistence type="predicted"/>
<dbReference type="Gramene" id="Pp3c11_1980V3.2">
    <property type="protein sequence ID" value="PAC:32957284.CDS.1"/>
    <property type="gene ID" value="Pp3c11_1980"/>
</dbReference>
<dbReference type="AlphaFoldDB" id="A0A2K1JT43"/>
<evidence type="ECO:0000313" key="2">
    <source>
        <dbReference type="EnsemblPlants" id="PAC:32957283.CDS.1"/>
    </source>
</evidence>
<dbReference type="Proteomes" id="UP000006727">
    <property type="component" value="Chromosome 11"/>
</dbReference>
<reference evidence="2" key="3">
    <citation type="submission" date="2020-12" db="UniProtKB">
        <authorList>
            <consortium name="EnsemblPlants"/>
        </authorList>
    </citation>
    <scope>IDENTIFICATION</scope>
</reference>
<reference evidence="1 3" key="2">
    <citation type="journal article" date="2018" name="Plant J.">
        <title>The Physcomitrella patens chromosome-scale assembly reveals moss genome structure and evolution.</title>
        <authorList>
            <person name="Lang D."/>
            <person name="Ullrich K.K."/>
            <person name="Murat F."/>
            <person name="Fuchs J."/>
            <person name="Jenkins J."/>
            <person name="Haas F.B."/>
            <person name="Piednoel M."/>
            <person name="Gundlach H."/>
            <person name="Van Bel M."/>
            <person name="Meyberg R."/>
            <person name="Vives C."/>
            <person name="Morata J."/>
            <person name="Symeonidi A."/>
            <person name="Hiss M."/>
            <person name="Muchero W."/>
            <person name="Kamisugi Y."/>
            <person name="Saleh O."/>
            <person name="Blanc G."/>
            <person name="Decker E.L."/>
            <person name="van Gessel N."/>
            <person name="Grimwood J."/>
            <person name="Hayes R.D."/>
            <person name="Graham S.W."/>
            <person name="Gunter L.E."/>
            <person name="McDaniel S.F."/>
            <person name="Hoernstein S.N.W."/>
            <person name="Larsson A."/>
            <person name="Li F.W."/>
            <person name="Perroud P.F."/>
            <person name="Phillips J."/>
            <person name="Ranjan P."/>
            <person name="Rokshar D.S."/>
            <person name="Rothfels C.J."/>
            <person name="Schneider L."/>
            <person name="Shu S."/>
            <person name="Stevenson D.W."/>
            <person name="Thummler F."/>
            <person name="Tillich M."/>
            <person name="Villarreal Aguilar J.C."/>
            <person name="Widiez T."/>
            <person name="Wong G.K."/>
            <person name="Wymore A."/>
            <person name="Zhang Y."/>
            <person name="Zimmer A.D."/>
            <person name="Quatrano R.S."/>
            <person name="Mayer K.F.X."/>
            <person name="Goodstein D."/>
            <person name="Casacuberta J.M."/>
            <person name="Vandepoele K."/>
            <person name="Reski R."/>
            <person name="Cuming A.C."/>
            <person name="Tuskan G.A."/>
            <person name="Maumus F."/>
            <person name="Salse J."/>
            <person name="Schmutz J."/>
            <person name="Rensing S.A."/>
        </authorList>
    </citation>
    <scope>NUCLEOTIDE SEQUENCE [LARGE SCALE GENOMIC DNA]</scope>
    <source>
        <strain evidence="2 3">cv. Gransden 2004</strain>
    </source>
</reference>